<evidence type="ECO:0000256" key="1">
    <source>
        <dbReference type="SAM" id="MobiDB-lite"/>
    </source>
</evidence>
<sequence length="431" mass="48256">MRLWKRPGPRSRFTFCVGRSPTAVSVRPDLHVRIHFSVNFSSILLFHSPLPFSSALPLLPFLSPFPASPAALNPSPWPIHHISTLSRLKSSFRARFSAEQGKTFSEVHDAAASDWGRHHLFACRVVRRVAQRNVLPMLSDYTLPSDARSSAEIIKFLDGPESIHMAQSEHRLVRDPGCGHSLGQVRRATSDDEGYGEDQARSKSKRARPNTQEVNDDSSMSGSSPSAKSSRGSSSVGYVDPESHRSVAHPEDETLRLASCVIRHILYFAPPQDSETEKMVVEFRDAKSRVAARTTLQRMIVATDDGGLYLRQEEMGVFKVEKPLVAIMEAKGQFHHIENGRPVISDRCFAQMTCEALVARLAPIWSSIILINAVQHYMCFLQFDISNEYLENFDSDAPTSFIYVNSTPWFDLSSKSGRSHVLSNLCGIMRW</sequence>
<dbReference type="Proteomes" id="UP000236621">
    <property type="component" value="Unassembled WGS sequence"/>
</dbReference>
<dbReference type="STRING" id="45235.A0A2K3QGZ0"/>
<evidence type="ECO:0000313" key="2">
    <source>
        <dbReference type="EMBL" id="PNY26775.1"/>
    </source>
</evidence>
<dbReference type="EMBL" id="NRSZ01000502">
    <property type="protein sequence ID" value="PNY26775.1"/>
    <property type="molecule type" value="Genomic_DNA"/>
</dbReference>
<dbReference type="AlphaFoldDB" id="A0A2K3QGZ0"/>
<name>A0A2K3QGZ0_9HYPO</name>
<organism evidence="2 3">
    <name type="scientific">Tolypocladium capitatum</name>
    <dbReference type="NCBI Taxonomy" id="45235"/>
    <lineage>
        <taxon>Eukaryota</taxon>
        <taxon>Fungi</taxon>
        <taxon>Dikarya</taxon>
        <taxon>Ascomycota</taxon>
        <taxon>Pezizomycotina</taxon>
        <taxon>Sordariomycetes</taxon>
        <taxon>Hypocreomycetidae</taxon>
        <taxon>Hypocreales</taxon>
        <taxon>Ophiocordycipitaceae</taxon>
        <taxon>Tolypocladium</taxon>
    </lineage>
</organism>
<protein>
    <submittedName>
        <fullName evidence="2">Uncharacterized protein</fullName>
    </submittedName>
</protein>
<dbReference type="OrthoDB" id="4646997at2759"/>
<evidence type="ECO:0000313" key="3">
    <source>
        <dbReference type="Proteomes" id="UP000236621"/>
    </source>
</evidence>
<feature type="compositionally biased region" description="Low complexity" evidence="1">
    <location>
        <begin position="218"/>
        <end position="237"/>
    </location>
</feature>
<gene>
    <name evidence="2" type="ORF">TCAP_03288</name>
</gene>
<keyword evidence="3" id="KW-1185">Reference proteome</keyword>
<accession>A0A2K3QGZ0</accession>
<reference evidence="2 3" key="1">
    <citation type="submission" date="2017-08" db="EMBL/GenBank/DDBJ databases">
        <title>Harnessing the power of phylogenomics to disentangle the directionality and signatures of interkingdom host jumping in the parasitic fungal genus Tolypocladium.</title>
        <authorList>
            <person name="Quandt C.A."/>
            <person name="Patterson W."/>
            <person name="Spatafora J.W."/>
        </authorList>
    </citation>
    <scope>NUCLEOTIDE SEQUENCE [LARGE SCALE GENOMIC DNA]</scope>
    <source>
        <strain evidence="2 3">CBS 113982</strain>
    </source>
</reference>
<feature type="region of interest" description="Disordered" evidence="1">
    <location>
        <begin position="173"/>
        <end position="250"/>
    </location>
</feature>
<feature type="non-terminal residue" evidence="2">
    <location>
        <position position="431"/>
    </location>
</feature>
<feature type="compositionally biased region" description="Basic and acidic residues" evidence="1">
    <location>
        <begin position="241"/>
        <end position="250"/>
    </location>
</feature>
<proteinExistence type="predicted"/>
<comment type="caution">
    <text evidence="2">The sequence shown here is derived from an EMBL/GenBank/DDBJ whole genome shotgun (WGS) entry which is preliminary data.</text>
</comment>